<dbReference type="Proteomes" id="UP000887577">
    <property type="component" value="Unplaced"/>
</dbReference>
<evidence type="ECO:0000313" key="2">
    <source>
        <dbReference type="Proteomes" id="UP000887577"/>
    </source>
</evidence>
<evidence type="ECO:0000256" key="1">
    <source>
        <dbReference type="SAM" id="SignalP"/>
    </source>
</evidence>
<sequence length="74" mass="8189">MNFFYVFGLCFIVTLSSVFSAAVVPNSLDGVFVPYKMKLTVPVSSVIHTMDGASLERLLQNHLNNLLETSYLST</sequence>
<organism evidence="2 3">
    <name type="scientific">Panagrolaimus superbus</name>
    <dbReference type="NCBI Taxonomy" id="310955"/>
    <lineage>
        <taxon>Eukaryota</taxon>
        <taxon>Metazoa</taxon>
        <taxon>Ecdysozoa</taxon>
        <taxon>Nematoda</taxon>
        <taxon>Chromadorea</taxon>
        <taxon>Rhabditida</taxon>
        <taxon>Tylenchina</taxon>
        <taxon>Panagrolaimomorpha</taxon>
        <taxon>Panagrolaimoidea</taxon>
        <taxon>Panagrolaimidae</taxon>
        <taxon>Panagrolaimus</taxon>
    </lineage>
</organism>
<feature type="signal peptide" evidence="1">
    <location>
        <begin position="1"/>
        <end position="20"/>
    </location>
</feature>
<keyword evidence="2" id="KW-1185">Reference proteome</keyword>
<accession>A0A914Y9M4</accession>
<keyword evidence="1" id="KW-0732">Signal</keyword>
<reference evidence="3" key="1">
    <citation type="submission" date="2022-11" db="UniProtKB">
        <authorList>
            <consortium name="WormBaseParasite"/>
        </authorList>
    </citation>
    <scope>IDENTIFICATION</scope>
</reference>
<dbReference type="WBParaSite" id="PSU_v2.g16134.t1">
    <property type="protein sequence ID" value="PSU_v2.g16134.t1"/>
    <property type="gene ID" value="PSU_v2.g16134"/>
</dbReference>
<name>A0A914Y9M4_9BILA</name>
<evidence type="ECO:0000313" key="3">
    <source>
        <dbReference type="WBParaSite" id="PSU_v2.g16134.t1"/>
    </source>
</evidence>
<proteinExistence type="predicted"/>
<protein>
    <submittedName>
        <fullName evidence="3">Uncharacterized protein</fullName>
    </submittedName>
</protein>
<dbReference type="AlphaFoldDB" id="A0A914Y9M4"/>
<feature type="chain" id="PRO_5037203073" evidence="1">
    <location>
        <begin position="21"/>
        <end position="74"/>
    </location>
</feature>